<proteinExistence type="predicted"/>
<protein>
    <submittedName>
        <fullName evidence="1">Uncharacterized protein</fullName>
    </submittedName>
</protein>
<reference evidence="1 2" key="1">
    <citation type="submission" date="2017-10" db="EMBL/GenBank/DDBJ databases">
        <title>Comparative genomics in systemic dimorphic fungi from Ajellomycetaceae.</title>
        <authorList>
            <person name="Munoz J.F."/>
            <person name="Mcewen J.G."/>
            <person name="Clay O.K."/>
            <person name="Cuomo C.A."/>
        </authorList>
    </citation>
    <scope>NUCLEOTIDE SEQUENCE [LARGE SCALE GENOMIC DNA]</scope>
    <source>
        <strain evidence="1 2">UAMH5409</strain>
    </source>
</reference>
<dbReference type="EMBL" id="PDNB01000384">
    <property type="protein sequence ID" value="PGG95178.1"/>
    <property type="molecule type" value="Genomic_DNA"/>
</dbReference>
<accession>A0A2B7WF16</accession>
<sequence length="152" mass="17535">MSLTSNNAQLLENYAGLQKLRMNKLQNLINKFEKYEVSGHFNALPSLSKIVKHWHNNSQIITTLKQLEYSAIEWYKLNKTQSGFECLHIALACCQGQNFYINGKYLSLLLDWVFYGPDVTLILGNKDYVHVQKTVKEMIDWLFSVSGVEQEG</sequence>
<dbReference type="AlphaFoldDB" id="A0A2B7WF16"/>
<keyword evidence="2" id="KW-1185">Reference proteome</keyword>
<evidence type="ECO:0000313" key="1">
    <source>
        <dbReference type="EMBL" id="PGG95178.1"/>
    </source>
</evidence>
<comment type="caution">
    <text evidence="1">The sequence shown here is derived from an EMBL/GenBank/DDBJ whole genome shotgun (WGS) entry which is preliminary data.</text>
</comment>
<organism evidence="1 2">
    <name type="scientific">Helicocarpus griseus UAMH5409</name>
    <dbReference type="NCBI Taxonomy" id="1447875"/>
    <lineage>
        <taxon>Eukaryota</taxon>
        <taxon>Fungi</taxon>
        <taxon>Dikarya</taxon>
        <taxon>Ascomycota</taxon>
        <taxon>Pezizomycotina</taxon>
        <taxon>Eurotiomycetes</taxon>
        <taxon>Eurotiomycetidae</taxon>
        <taxon>Onygenales</taxon>
        <taxon>Ajellomycetaceae</taxon>
        <taxon>Helicocarpus</taxon>
    </lineage>
</organism>
<gene>
    <name evidence="1" type="ORF">AJ79_10208</name>
</gene>
<evidence type="ECO:0000313" key="2">
    <source>
        <dbReference type="Proteomes" id="UP000223968"/>
    </source>
</evidence>
<dbReference type="Proteomes" id="UP000223968">
    <property type="component" value="Unassembled WGS sequence"/>
</dbReference>
<name>A0A2B7WF16_9EURO</name>